<reference evidence="7" key="3">
    <citation type="submission" date="2014-05" db="EMBL/GenBank/DDBJ databases">
        <authorList>
            <person name="Chronopoulou M."/>
        </authorList>
    </citation>
    <scope>NUCLEOTIDE SEQUENCE</scope>
    <source>
        <tissue evidence="7">Whole organism</tissue>
    </source>
</reference>
<dbReference type="EMBL" id="BT121665">
    <property type="protein sequence ID" value="ADD38595.1"/>
    <property type="molecule type" value="mRNA"/>
</dbReference>
<dbReference type="GO" id="GO:0044183">
    <property type="term" value="F:protein folding chaperone"/>
    <property type="evidence" value="ECO:0007669"/>
    <property type="project" value="TreeGrafter"/>
</dbReference>
<keyword evidence="4" id="KW-0175">Coiled coil</keyword>
<evidence type="ECO:0000256" key="2">
    <source>
        <dbReference type="ARBA" id="ARBA00011695"/>
    </source>
</evidence>
<feature type="coiled-coil region" evidence="4">
    <location>
        <begin position="78"/>
        <end position="119"/>
    </location>
</feature>
<dbReference type="EMBL" id="BT077964">
    <property type="protein sequence ID" value="ACO12388.1"/>
    <property type="molecule type" value="mRNA"/>
</dbReference>
<dbReference type="GO" id="GO:0051082">
    <property type="term" value="F:unfolded protein binding"/>
    <property type="evidence" value="ECO:0007669"/>
    <property type="project" value="InterPro"/>
</dbReference>
<evidence type="ECO:0000256" key="3">
    <source>
        <dbReference type="ARBA" id="ARBA00023186"/>
    </source>
</evidence>
<dbReference type="SUPFAM" id="SSF46579">
    <property type="entry name" value="Prefoldin"/>
    <property type="match status" value="1"/>
</dbReference>
<evidence type="ECO:0000256" key="4">
    <source>
        <dbReference type="SAM" id="Coils"/>
    </source>
</evidence>
<keyword evidence="3" id="KW-0143">Chaperone</keyword>
<reference evidence="6" key="2">
    <citation type="submission" date="2010-03" db="EMBL/GenBank/DDBJ databases">
        <title>Atlantic Lepeophtheirus salmonis ESTs and full-length cDNAs.</title>
        <authorList>
            <person name="Yasuike M."/>
            <person name="von Schalburg K."/>
            <person name="Cooper G."/>
            <person name="Leong J."/>
            <person name="Nilsen F."/>
            <person name="Jones S.R.M."/>
            <person name="Koop B.F."/>
        </authorList>
    </citation>
    <scope>NUCLEOTIDE SEQUENCE</scope>
    <source>
        <strain evidence="6">Atlantic form</strain>
        <tissue evidence="6">Mixed tissue</tissue>
    </source>
</reference>
<dbReference type="InterPro" id="IPR002777">
    <property type="entry name" value="PFD_beta-like"/>
</dbReference>
<dbReference type="PANTHER" id="PTHR20903:SF0">
    <property type="entry name" value="PREFOLDIN SUBUNIT 1"/>
    <property type="match status" value="1"/>
</dbReference>
<evidence type="ECO:0000313" key="6">
    <source>
        <dbReference type="EMBL" id="ADD38595.1"/>
    </source>
</evidence>
<dbReference type="AlphaFoldDB" id="C1BTN5"/>
<accession>C1BTN5</accession>
<evidence type="ECO:0000313" key="5">
    <source>
        <dbReference type="EMBL" id="ACO12388.1"/>
    </source>
</evidence>
<sequence length="124" mass="14500">MSNKGPDLELKKAFSEMQTKMMDSKQKMKLSDMQIESLKRSITHAELTDHEISILSENIPIYESIGRMFILSNKDEIKKDLNDKKKKAGEKIKVLENNKDYLERNLKENENSLRELVLQKRSQS</sequence>
<dbReference type="PANTHER" id="PTHR20903">
    <property type="entry name" value="PREFOLDIN SUBUNIT 1-RELATED"/>
    <property type="match status" value="1"/>
</dbReference>
<comment type="similarity">
    <text evidence="1">Belongs to the prefoldin subunit beta family.</text>
</comment>
<dbReference type="Gene3D" id="1.10.287.370">
    <property type="match status" value="1"/>
</dbReference>
<dbReference type="Pfam" id="PF01920">
    <property type="entry name" value="Prefoldin_2"/>
    <property type="match status" value="1"/>
</dbReference>
<dbReference type="EMBL" id="HACA01018708">
    <property type="protein sequence ID" value="CDW36069.1"/>
    <property type="molecule type" value="Transcribed_RNA"/>
</dbReference>
<evidence type="ECO:0000313" key="7">
    <source>
        <dbReference type="EMBL" id="CDW36069.1"/>
    </source>
</evidence>
<protein>
    <submittedName>
        <fullName evidence="5 7">Prefoldin subunit 1</fullName>
    </submittedName>
</protein>
<comment type="subunit">
    <text evidence="2">Heterohexamer of two PFD-alpha type and four PFD-beta type subunits.</text>
</comment>
<name>C1BTN5_LEPSM</name>
<evidence type="ECO:0000256" key="1">
    <source>
        <dbReference type="ARBA" id="ARBA00008045"/>
    </source>
</evidence>
<dbReference type="OMA" id="REMIQQK"/>
<organism evidence="5">
    <name type="scientific">Lepeophtheirus salmonis</name>
    <name type="common">Salmon louse</name>
    <name type="synonym">Caligus salmonis</name>
    <dbReference type="NCBI Taxonomy" id="72036"/>
    <lineage>
        <taxon>Eukaryota</taxon>
        <taxon>Metazoa</taxon>
        <taxon>Ecdysozoa</taxon>
        <taxon>Arthropoda</taxon>
        <taxon>Crustacea</taxon>
        <taxon>Multicrustacea</taxon>
        <taxon>Hexanauplia</taxon>
        <taxon>Copepoda</taxon>
        <taxon>Siphonostomatoida</taxon>
        <taxon>Caligidae</taxon>
        <taxon>Lepeophtheirus</taxon>
    </lineage>
</organism>
<dbReference type="GO" id="GO:0005737">
    <property type="term" value="C:cytoplasm"/>
    <property type="evidence" value="ECO:0007669"/>
    <property type="project" value="TreeGrafter"/>
</dbReference>
<dbReference type="InterPro" id="IPR009053">
    <property type="entry name" value="Prefoldin"/>
</dbReference>
<reference evidence="5" key="1">
    <citation type="submission" date="2009-06" db="EMBL/GenBank/DDBJ databases">
        <title>Lepeophtheirus salmonis ESTs and full-length cDNAs.</title>
        <authorList>
            <person name="Yasuike M."/>
            <person name="von Schalburg K."/>
            <person name="Cooper G."/>
            <person name="Leong J."/>
            <person name="Jones S.R.M."/>
            <person name="Koop B.F."/>
        </authorList>
    </citation>
    <scope>NUCLEOTIDE SEQUENCE</scope>
    <source>
        <strain evidence="5">Pacific form</strain>
        <tissue evidence="5">Whole</tissue>
    </source>
</reference>
<proteinExistence type="evidence at transcript level"/>
<gene>
    <name evidence="5" type="primary">PFD1</name>
    <name evidence="7" type="synonym">PFDN1</name>
</gene>
<dbReference type="GO" id="GO:0016272">
    <property type="term" value="C:prefoldin complex"/>
    <property type="evidence" value="ECO:0007669"/>
    <property type="project" value="InterPro"/>
</dbReference>
<dbReference type="OrthoDB" id="5242628at2759"/>